<comment type="caution">
    <text evidence="3">The sequence shown here is derived from an EMBL/GenBank/DDBJ whole genome shotgun (WGS) entry which is preliminary data.</text>
</comment>
<protein>
    <submittedName>
        <fullName evidence="3">Type II toxin-antitoxin system RelE/ParE family toxin</fullName>
    </submittedName>
</protein>
<dbReference type="InterPro" id="IPR035093">
    <property type="entry name" value="RelE/ParE_toxin_dom_sf"/>
</dbReference>
<dbReference type="RefSeq" id="WP_230758145.1">
    <property type="nucleotide sequence ID" value="NZ_JAINWA010000003.1"/>
</dbReference>
<evidence type="ECO:0000313" key="4">
    <source>
        <dbReference type="Proteomes" id="UP001198163"/>
    </source>
</evidence>
<proteinExistence type="predicted"/>
<accession>A0AAE3ELC5</accession>
<sequence length="108" mass="12909">MMYKIVFIPEAAKDYKELDGSVKKSIETKIEELKKNPFLGEKLGHKFNIDLTGFYKIYVHGKKFRIVYRMITPEKIEVIEIWGIGKREKEEIYRTIGKRLKEDLNKRK</sequence>
<dbReference type="InterPro" id="IPR007712">
    <property type="entry name" value="RelE/ParE_toxin"/>
</dbReference>
<evidence type="ECO:0000313" key="3">
    <source>
        <dbReference type="EMBL" id="MCD1655971.1"/>
    </source>
</evidence>
<dbReference type="Pfam" id="PF05016">
    <property type="entry name" value="ParE_toxin"/>
    <property type="match status" value="1"/>
</dbReference>
<reference evidence="3" key="1">
    <citation type="submission" date="2021-08" db="EMBL/GenBank/DDBJ databases">
        <title>Comparative analyses of Brucepasteria parasyntrophica and Teretinema zuelzerae.</title>
        <authorList>
            <person name="Song Y."/>
            <person name="Brune A."/>
        </authorList>
    </citation>
    <scope>NUCLEOTIDE SEQUENCE</scope>
    <source>
        <strain evidence="3">DSM 1903</strain>
    </source>
</reference>
<dbReference type="SUPFAM" id="SSF143011">
    <property type="entry name" value="RelE-like"/>
    <property type="match status" value="1"/>
</dbReference>
<keyword evidence="4" id="KW-1185">Reference proteome</keyword>
<name>A0AAE3ELC5_9SPIR</name>
<dbReference type="Proteomes" id="UP001198163">
    <property type="component" value="Unassembled WGS sequence"/>
</dbReference>
<dbReference type="EMBL" id="JAINWA010000003">
    <property type="protein sequence ID" value="MCD1655969.1"/>
    <property type="molecule type" value="Genomic_DNA"/>
</dbReference>
<gene>
    <name evidence="2" type="ORF">K7J14_14820</name>
    <name evidence="3" type="ORF">K7J14_14830</name>
</gene>
<dbReference type="EMBL" id="JAINWA010000003">
    <property type="protein sequence ID" value="MCD1655971.1"/>
    <property type="molecule type" value="Genomic_DNA"/>
</dbReference>
<evidence type="ECO:0000313" key="2">
    <source>
        <dbReference type="EMBL" id="MCD1655969.1"/>
    </source>
</evidence>
<keyword evidence="1" id="KW-1277">Toxin-antitoxin system</keyword>
<organism evidence="3 4">
    <name type="scientific">Teretinema zuelzerae</name>
    <dbReference type="NCBI Taxonomy" id="156"/>
    <lineage>
        <taxon>Bacteria</taxon>
        <taxon>Pseudomonadati</taxon>
        <taxon>Spirochaetota</taxon>
        <taxon>Spirochaetia</taxon>
        <taxon>Spirochaetales</taxon>
        <taxon>Treponemataceae</taxon>
        <taxon>Teretinema</taxon>
    </lineage>
</organism>
<evidence type="ECO:0000256" key="1">
    <source>
        <dbReference type="ARBA" id="ARBA00022649"/>
    </source>
</evidence>
<dbReference type="Gene3D" id="3.30.2310.20">
    <property type="entry name" value="RelE-like"/>
    <property type="match status" value="1"/>
</dbReference>
<dbReference type="AlphaFoldDB" id="A0AAE3ELC5"/>